<dbReference type="Pfam" id="PF13190">
    <property type="entry name" value="PDGLE"/>
    <property type="match status" value="1"/>
</dbReference>
<evidence type="ECO:0000313" key="9">
    <source>
        <dbReference type="EMBL" id="TPR26367.1"/>
    </source>
</evidence>
<feature type="transmembrane region" description="Helical" evidence="7">
    <location>
        <begin position="295"/>
        <end position="316"/>
    </location>
</feature>
<gene>
    <name evidence="9" type="primary">cbiM</name>
    <name evidence="9" type="ORF">DY114_01345</name>
</gene>
<reference evidence="9 10" key="1">
    <citation type="submission" date="2018-08" db="EMBL/GenBank/DDBJ databases">
        <title>Comparative genomics of wild bee and flower associated Lactobacillus reveals potential adaptation to the bee host.</title>
        <authorList>
            <person name="Vuong H.Q."/>
            <person name="Mcfrederick Q.S."/>
        </authorList>
    </citation>
    <scope>NUCLEOTIDE SEQUENCE [LARGE SCALE GENOMIC DNA]</scope>
    <source>
        <strain evidence="9 10">HV_13</strain>
    </source>
</reference>
<dbReference type="PANTHER" id="PTHR34229:SF1">
    <property type="entry name" value="METAL TRANSPORT PROTEIN HI_1621-RELATED"/>
    <property type="match status" value="1"/>
</dbReference>
<keyword evidence="5 7" id="KW-1133">Transmembrane helix</keyword>
<dbReference type="NCBIfam" id="NF005598">
    <property type="entry name" value="PRK07331.1"/>
    <property type="match status" value="1"/>
</dbReference>
<dbReference type="NCBIfam" id="NF008873">
    <property type="entry name" value="PRK11909.1"/>
    <property type="match status" value="1"/>
</dbReference>
<evidence type="ECO:0000313" key="10">
    <source>
        <dbReference type="Proteomes" id="UP000777560"/>
    </source>
</evidence>
<evidence type="ECO:0000256" key="2">
    <source>
        <dbReference type="ARBA" id="ARBA00022448"/>
    </source>
</evidence>
<feature type="transmembrane region" description="Helical" evidence="7">
    <location>
        <begin position="41"/>
        <end position="62"/>
    </location>
</feature>
<comment type="subcellular location">
    <subcellularLocation>
        <location evidence="1">Cell membrane</location>
        <topology evidence="1">Multi-pass membrane protein</topology>
    </subcellularLocation>
</comment>
<dbReference type="Proteomes" id="UP000777560">
    <property type="component" value="Unassembled WGS sequence"/>
</dbReference>
<evidence type="ECO:0000256" key="7">
    <source>
        <dbReference type="SAM" id="Phobius"/>
    </source>
</evidence>
<dbReference type="InterPro" id="IPR025937">
    <property type="entry name" value="PDGLE_dom"/>
</dbReference>
<dbReference type="RefSeq" id="WP_105964310.1">
    <property type="nucleotide sequence ID" value="NZ_POSO01000002.1"/>
</dbReference>
<sequence>MHIPDNYLSPVTCGTLFAAVTPIWTIAVIKVKKQIKKHHETLPMIGIASSLAFLIMMFNLPIPGGTTAHAVGGTLLSILIGPWATCLAITVTLLLQAFLFGDGGILSFGVNVMNMAVIMPFVGYWIYKIGKKFKHEKLGVILGSYIGINSAALLAGIELGIQPLIAHTNNGSPLYCPYGLNITVPAMLLAHLLVAGWVEVIFTLLVFKFVNKVSPTKIYDNSNNANNIHWIYLLIGLALISPLGLIAKNTAFGEWNNQELQHMLIKQHLGSQVPEGMLNGFHFKALFSDYTINGLPISIGYILSAITAILVFLLLVRGLKHETK</sequence>
<dbReference type="Gene3D" id="1.10.1760.20">
    <property type="match status" value="1"/>
</dbReference>
<keyword evidence="2" id="KW-0813">Transport</keyword>
<name>A0ABY2Z3U6_9LACO</name>
<comment type="caution">
    <text evidence="9">The sequence shown here is derived from an EMBL/GenBank/DDBJ whole genome shotgun (WGS) entry which is preliminary data.</text>
</comment>
<feature type="transmembrane region" description="Helical" evidence="7">
    <location>
        <begin position="7"/>
        <end position="29"/>
    </location>
</feature>
<feature type="domain" description="PDGLE" evidence="8">
    <location>
        <begin position="230"/>
        <end position="318"/>
    </location>
</feature>
<dbReference type="EMBL" id="QUAV01000001">
    <property type="protein sequence ID" value="TPR26367.1"/>
    <property type="molecule type" value="Genomic_DNA"/>
</dbReference>
<evidence type="ECO:0000256" key="6">
    <source>
        <dbReference type="ARBA" id="ARBA00023136"/>
    </source>
</evidence>
<protein>
    <submittedName>
        <fullName evidence="9">Cobalt transporter CbiM</fullName>
    </submittedName>
</protein>
<feature type="transmembrane region" description="Helical" evidence="7">
    <location>
        <begin position="182"/>
        <end position="207"/>
    </location>
</feature>
<accession>A0ABY2Z3U6</accession>
<dbReference type="PANTHER" id="PTHR34229">
    <property type="entry name" value="METAL TRANSPORT PROTEIN HI_1621-RELATED"/>
    <property type="match status" value="1"/>
</dbReference>
<feature type="transmembrane region" description="Helical" evidence="7">
    <location>
        <begin position="105"/>
        <end position="127"/>
    </location>
</feature>
<evidence type="ECO:0000259" key="8">
    <source>
        <dbReference type="Pfam" id="PF13190"/>
    </source>
</evidence>
<dbReference type="InterPro" id="IPR002751">
    <property type="entry name" value="CbiM/NikMN"/>
</dbReference>
<proteinExistence type="predicted"/>
<evidence type="ECO:0000256" key="4">
    <source>
        <dbReference type="ARBA" id="ARBA00022692"/>
    </source>
</evidence>
<keyword evidence="3" id="KW-1003">Cell membrane</keyword>
<feature type="transmembrane region" description="Helical" evidence="7">
    <location>
        <begin position="228"/>
        <end position="247"/>
    </location>
</feature>
<evidence type="ECO:0000256" key="1">
    <source>
        <dbReference type="ARBA" id="ARBA00004651"/>
    </source>
</evidence>
<keyword evidence="4 7" id="KW-0812">Transmembrane</keyword>
<keyword evidence="10" id="KW-1185">Reference proteome</keyword>
<feature type="transmembrane region" description="Helical" evidence="7">
    <location>
        <begin position="74"/>
        <end position="99"/>
    </location>
</feature>
<keyword evidence="6 7" id="KW-0472">Membrane</keyword>
<evidence type="ECO:0000256" key="5">
    <source>
        <dbReference type="ARBA" id="ARBA00022989"/>
    </source>
</evidence>
<dbReference type="Pfam" id="PF01891">
    <property type="entry name" value="CbiM"/>
    <property type="match status" value="1"/>
</dbReference>
<organism evidence="9 10">
    <name type="scientific">Apilactobacillus micheneri</name>
    <dbReference type="NCBI Taxonomy" id="1899430"/>
    <lineage>
        <taxon>Bacteria</taxon>
        <taxon>Bacillati</taxon>
        <taxon>Bacillota</taxon>
        <taxon>Bacilli</taxon>
        <taxon>Lactobacillales</taxon>
        <taxon>Lactobacillaceae</taxon>
        <taxon>Apilactobacillus</taxon>
    </lineage>
</organism>
<evidence type="ECO:0000256" key="3">
    <source>
        <dbReference type="ARBA" id="ARBA00022475"/>
    </source>
</evidence>
<feature type="transmembrane region" description="Helical" evidence="7">
    <location>
        <begin position="139"/>
        <end position="162"/>
    </location>
</feature>